<dbReference type="InterPro" id="IPR029064">
    <property type="entry name" value="Ribosomal_eL30-like_sf"/>
</dbReference>
<dbReference type="InterPro" id="IPR001537">
    <property type="entry name" value="SpoU_MeTrfase"/>
</dbReference>
<dbReference type="RefSeq" id="WP_377281476.1">
    <property type="nucleotide sequence ID" value="NZ_JBHRSI010000004.1"/>
</dbReference>
<dbReference type="EMBL" id="JBHUEY010000006">
    <property type="protein sequence ID" value="MFD1785414.1"/>
    <property type="molecule type" value="Genomic_DNA"/>
</dbReference>
<protein>
    <submittedName>
        <fullName evidence="4">TrmH family RNA methyltransferase</fullName>
    </submittedName>
</protein>
<comment type="caution">
    <text evidence="4">The sequence shown here is derived from an EMBL/GenBank/DDBJ whole genome shotgun (WGS) entry which is preliminary data.</text>
</comment>
<accession>A0ABW4N5L8</accession>
<sequence length="269" mass="28126">MPTLIPIADPDDVRLEPYRAVRERDLVGRQGLFIAEGEVVLRMLLAQTRHAPVSLLLAEKRLAKLEPLIAGLAPEAPVYLAPQAVMDAVVGFPIHRGILALARRAEPLDPAALLAAQPTPALVLALVGIANHDNMGGLFRNAAAFGAGAVLLDAGCCDPLYRKAIRVSVGAALTTPFARLAPGEDLVGLLRSQGFEPLALSPRAETALADLARPARAAVIVGPEGPGLPDDLLARCRRVGIPMASGVDSLNVAVAAALALHHLRFVARG</sequence>
<evidence type="ECO:0000313" key="4">
    <source>
        <dbReference type="EMBL" id="MFD1785414.1"/>
    </source>
</evidence>
<dbReference type="CDD" id="cd18095">
    <property type="entry name" value="SpoU-like_rRNA-MTase"/>
    <property type="match status" value="1"/>
</dbReference>
<dbReference type="PANTHER" id="PTHR43191:SF12">
    <property type="entry name" value="RRNA METHYLASE"/>
    <property type="match status" value="1"/>
</dbReference>
<dbReference type="InterPro" id="IPR029028">
    <property type="entry name" value="Alpha/beta_knot_MTases"/>
</dbReference>
<evidence type="ECO:0000256" key="1">
    <source>
        <dbReference type="ARBA" id="ARBA00022603"/>
    </source>
</evidence>
<dbReference type="Gene3D" id="3.30.1330.30">
    <property type="match status" value="1"/>
</dbReference>
<dbReference type="Pfam" id="PF00588">
    <property type="entry name" value="SpoU_methylase"/>
    <property type="match status" value="1"/>
</dbReference>
<dbReference type="Gene3D" id="3.40.1280.10">
    <property type="match status" value="1"/>
</dbReference>
<dbReference type="InterPro" id="IPR051259">
    <property type="entry name" value="rRNA_Methyltransferase"/>
</dbReference>
<evidence type="ECO:0000313" key="5">
    <source>
        <dbReference type="Proteomes" id="UP001597237"/>
    </source>
</evidence>
<gene>
    <name evidence="4" type="ORF">ACFSC0_18590</name>
</gene>
<keyword evidence="1 4" id="KW-0489">Methyltransferase</keyword>
<dbReference type="PANTHER" id="PTHR43191">
    <property type="entry name" value="RRNA METHYLTRANSFERASE 3"/>
    <property type="match status" value="1"/>
</dbReference>
<dbReference type="GO" id="GO:0032259">
    <property type="term" value="P:methylation"/>
    <property type="evidence" value="ECO:0007669"/>
    <property type="project" value="UniProtKB-KW"/>
</dbReference>
<keyword evidence="2" id="KW-0808">Transferase</keyword>
<dbReference type="Proteomes" id="UP001597237">
    <property type="component" value="Unassembled WGS sequence"/>
</dbReference>
<proteinExistence type="predicted"/>
<dbReference type="SUPFAM" id="SSF55315">
    <property type="entry name" value="L30e-like"/>
    <property type="match status" value="1"/>
</dbReference>
<dbReference type="InterPro" id="IPR029026">
    <property type="entry name" value="tRNA_m1G_MTases_N"/>
</dbReference>
<feature type="domain" description="tRNA/rRNA methyltransferase SpoU type" evidence="3">
    <location>
        <begin position="122"/>
        <end position="261"/>
    </location>
</feature>
<keyword evidence="5" id="KW-1185">Reference proteome</keyword>
<dbReference type="SUPFAM" id="SSF75217">
    <property type="entry name" value="alpha/beta knot"/>
    <property type="match status" value="1"/>
</dbReference>
<organism evidence="4 5">
    <name type="scientific">Phenylobacterium terrae</name>
    <dbReference type="NCBI Taxonomy" id="2665495"/>
    <lineage>
        <taxon>Bacteria</taxon>
        <taxon>Pseudomonadati</taxon>
        <taxon>Pseudomonadota</taxon>
        <taxon>Alphaproteobacteria</taxon>
        <taxon>Caulobacterales</taxon>
        <taxon>Caulobacteraceae</taxon>
        <taxon>Phenylobacterium</taxon>
    </lineage>
</organism>
<reference evidence="5" key="1">
    <citation type="journal article" date="2019" name="Int. J. Syst. Evol. Microbiol.">
        <title>The Global Catalogue of Microorganisms (GCM) 10K type strain sequencing project: providing services to taxonomists for standard genome sequencing and annotation.</title>
        <authorList>
            <consortium name="The Broad Institute Genomics Platform"/>
            <consortium name="The Broad Institute Genome Sequencing Center for Infectious Disease"/>
            <person name="Wu L."/>
            <person name="Ma J."/>
        </authorList>
    </citation>
    <scope>NUCLEOTIDE SEQUENCE [LARGE SCALE GENOMIC DNA]</scope>
    <source>
        <strain evidence="5">DFY28</strain>
    </source>
</reference>
<evidence type="ECO:0000259" key="3">
    <source>
        <dbReference type="Pfam" id="PF00588"/>
    </source>
</evidence>
<name>A0ABW4N5L8_9CAUL</name>
<dbReference type="GO" id="GO:0008168">
    <property type="term" value="F:methyltransferase activity"/>
    <property type="evidence" value="ECO:0007669"/>
    <property type="project" value="UniProtKB-KW"/>
</dbReference>
<evidence type="ECO:0000256" key="2">
    <source>
        <dbReference type="ARBA" id="ARBA00022679"/>
    </source>
</evidence>